<dbReference type="Gene3D" id="3.40.1180.10">
    <property type="entry name" value="Decaprenyl diphosphate synthase-like"/>
    <property type="match status" value="1"/>
</dbReference>
<dbReference type="InterPro" id="IPR036424">
    <property type="entry name" value="UPP_synth-like_sf"/>
</dbReference>
<evidence type="ECO:0000313" key="3">
    <source>
        <dbReference type="EMBL" id="MBM6703852.1"/>
    </source>
</evidence>
<keyword evidence="2" id="KW-0460">Magnesium</keyword>
<feature type="active site" evidence="2">
    <location>
        <position position="18"/>
    </location>
</feature>
<keyword evidence="1 2" id="KW-0808">Transferase</keyword>
<accession>A0ABS2DR99</accession>
<feature type="binding site" evidence="2">
    <location>
        <position position="23"/>
    </location>
    <ligand>
        <name>substrate</name>
    </ligand>
</feature>
<dbReference type="EMBL" id="JACJJC010000006">
    <property type="protein sequence ID" value="MBM6703852.1"/>
    <property type="molecule type" value="Genomic_DNA"/>
</dbReference>
<protein>
    <recommendedName>
        <fullName evidence="2">Isoprenyl transferase</fullName>
        <ecNumber evidence="2">2.5.1.-</ecNumber>
    </recommendedName>
</protein>
<feature type="binding site" evidence="2">
    <location>
        <position position="198"/>
    </location>
    <ligand>
        <name>Mg(2+)</name>
        <dbReference type="ChEBI" id="CHEBI:18420"/>
    </ligand>
</feature>
<evidence type="ECO:0000313" key="4">
    <source>
        <dbReference type="Proteomes" id="UP000715095"/>
    </source>
</evidence>
<dbReference type="PANTHER" id="PTHR10291:SF0">
    <property type="entry name" value="DEHYDRODOLICHYL DIPHOSPHATE SYNTHASE 2"/>
    <property type="match status" value="1"/>
</dbReference>
<feature type="binding site" evidence="2">
    <location>
        <begin position="19"/>
        <end position="22"/>
    </location>
    <ligand>
        <name>substrate</name>
    </ligand>
</feature>
<organism evidence="3 4">
    <name type="scientific">Sutterella massiliensis</name>
    <dbReference type="NCBI Taxonomy" id="1816689"/>
    <lineage>
        <taxon>Bacteria</taxon>
        <taxon>Pseudomonadati</taxon>
        <taxon>Pseudomonadota</taxon>
        <taxon>Betaproteobacteria</taxon>
        <taxon>Burkholderiales</taxon>
        <taxon>Sutterellaceae</taxon>
        <taxon>Sutterella</taxon>
    </lineage>
</organism>
<evidence type="ECO:0000256" key="1">
    <source>
        <dbReference type="ARBA" id="ARBA00022679"/>
    </source>
</evidence>
<dbReference type="SUPFAM" id="SSF64005">
    <property type="entry name" value="Undecaprenyl diphosphate synthase"/>
    <property type="match status" value="1"/>
</dbReference>
<feature type="binding site" evidence="2">
    <location>
        <position position="67"/>
    </location>
    <ligand>
        <name>substrate</name>
    </ligand>
</feature>
<dbReference type="RefSeq" id="WP_205102324.1">
    <property type="nucleotide sequence ID" value="NZ_JACJJC010000006.1"/>
</dbReference>
<name>A0ABS2DR99_9BURK</name>
<dbReference type="NCBIfam" id="TIGR00055">
    <property type="entry name" value="uppS"/>
    <property type="match status" value="1"/>
</dbReference>
<keyword evidence="2" id="KW-0479">Metal-binding</keyword>
<feature type="binding site" evidence="2">
    <location>
        <begin position="185"/>
        <end position="187"/>
    </location>
    <ligand>
        <name>substrate</name>
    </ligand>
</feature>
<dbReference type="Pfam" id="PF01255">
    <property type="entry name" value="Prenyltransf"/>
    <property type="match status" value="1"/>
</dbReference>
<feature type="binding site" evidence="2">
    <location>
        <begin position="63"/>
        <end position="65"/>
    </location>
    <ligand>
        <name>substrate</name>
    </ligand>
</feature>
<feature type="binding site" evidence="2">
    <location>
        <position position="179"/>
    </location>
    <ligand>
        <name>substrate</name>
    </ligand>
</feature>
<feature type="binding site" evidence="2">
    <location>
        <position position="18"/>
    </location>
    <ligand>
        <name>Mg(2+)</name>
        <dbReference type="ChEBI" id="CHEBI:18420"/>
    </ligand>
</feature>
<comment type="function">
    <text evidence="2">Catalyzes the condensation of isopentenyl diphosphate (IPP) with allylic pyrophosphates generating different type of terpenoids.</text>
</comment>
<reference evidence="3 4" key="1">
    <citation type="journal article" date="2021" name="Sci. Rep.">
        <title>The distribution of antibiotic resistance genes in chicken gut microbiota commensals.</title>
        <authorList>
            <person name="Juricova H."/>
            <person name="Matiasovicova J."/>
            <person name="Kubasova T."/>
            <person name="Cejkova D."/>
            <person name="Rychlik I."/>
        </authorList>
    </citation>
    <scope>NUCLEOTIDE SEQUENCE [LARGE SCALE GENOMIC DNA]</scope>
    <source>
        <strain evidence="3 4">An829</strain>
    </source>
</reference>
<dbReference type="PROSITE" id="PS01066">
    <property type="entry name" value="UPP_SYNTHASE"/>
    <property type="match status" value="1"/>
</dbReference>
<comment type="cofactor">
    <cofactor evidence="2">
        <name>Mg(2+)</name>
        <dbReference type="ChEBI" id="CHEBI:18420"/>
    </cofactor>
    <text evidence="2">Binds 2 magnesium ions per subunit.</text>
</comment>
<dbReference type="Proteomes" id="UP000715095">
    <property type="component" value="Unassembled WGS sequence"/>
</dbReference>
<dbReference type="InterPro" id="IPR018520">
    <property type="entry name" value="UPP_synth-like_CS"/>
</dbReference>
<dbReference type="PANTHER" id="PTHR10291">
    <property type="entry name" value="DEHYDRODOLICHYL DIPHOSPHATE SYNTHASE FAMILY MEMBER"/>
    <property type="match status" value="1"/>
</dbReference>
<feature type="active site" description="Proton acceptor" evidence="2">
    <location>
        <position position="66"/>
    </location>
</feature>
<evidence type="ECO:0000256" key="2">
    <source>
        <dbReference type="HAMAP-Rule" id="MF_01139"/>
    </source>
</evidence>
<comment type="caution">
    <text evidence="3">The sequence shown here is derived from an EMBL/GenBank/DDBJ whole genome shotgun (WGS) entry which is preliminary data.</text>
</comment>
<feature type="binding site" evidence="2">
    <location>
        <position position="69"/>
    </location>
    <ligand>
        <name>substrate</name>
    </ligand>
</feature>
<dbReference type="EC" id="2.5.1.-" evidence="2"/>
<dbReference type="GO" id="GO:0008834">
    <property type="term" value="F:ditrans,polycis-undecaprenyl-diphosphate synthase [(2E,6E)-farnesyl-diphosphate specific] activity"/>
    <property type="evidence" value="ECO:0007669"/>
    <property type="project" value="UniProtKB-EC"/>
</dbReference>
<gene>
    <name evidence="3" type="primary">uppS</name>
    <name evidence="3" type="ORF">H6A60_05060</name>
</gene>
<comment type="subunit">
    <text evidence="2">Homodimer.</text>
</comment>
<comment type="similarity">
    <text evidence="2">Belongs to the UPP synthase family.</text>
</comment>
<dbReference type="CDD" id="cd00475">
    <property type="entry name" value="Cis_IPPS"/>
    <property type="match status" value="1"/>
</dbReference>
<dbReference type="InterPro" id="IPR001441">
    <property type="entry name" value="UPP_synth-like"/>
</dbReference>
<sequence>MSLHTGSDIPHHLAVIMDGNGRWAKARHLPRAEGHRQGVQALHRLVERAAERGVKVLTVFAFSSENWRRPAAEVNMLMRLFAVALRDWRTRLIDAGVSLRIVGELEPFPEDVKTAIAQTERATAAGTRMRLNVAANYGGRWDMCRAASALAAEGLPITPEAIAQKLATAPDGDVDLLIRTGGEQRISNFLLWQAAYAEIYFSDCLWPDFSAAHLDEALAWYEGRERRFGMTSEQVRGTAG</sequence>
<feature type="binding site" evidence="2">
    <location>
        <position position="31"/>
    </location>
    <ligand>
        <name>substrate</name>
    </ligand>
</feature>
<keyword evidence="4" id="KW-1185">Reference proteome</keyword>
<feature type="binding site" evidence="2">
    <location>
        <position position="35"/>
    </location>
    <ligand>
        <name>substrate</name>
    </ligand>
</feature>
<dbReference type="HAMAP" id="MF_01139">
    <property type="entry name" value="ISPT"/>
    <property type="match status" value="1"/>
</dbReference>
<proteinExistence type="inferred from homology"/>